<proteinExistence type="predicted"/>
<dbReference type="PROSITE" id="PS51462">
    <property type="entry name" value="NUDIX"/>
    <property type="match status" value="1"/>
</dbReference>
<evidence type="ECO:0000256" key="2">
    <source>
        <dbReference type="ARBA" id="ARBA00022801"/>
    </source>
</evidence>
<name>A0A938YG53_9ACTN</name>
<protein>
    <submittedName>
        <fullName evidence="4">NUDIX hydrolase N-terminal domain-containing protein</fullName>
    </submittedName>
</protein>
<dbReference type="AlphaFoldDB" id="A0A938YG53"/>
<dbReference type="Gene3D" id="3.90.79.10">
    <property type="entry name" value="Nucleoside Triphosphate Pyrophosphohydrolase"/>
    <property type="match status" value="1"/>
</dbReference>
<feature type="domain" description="Nudix hydrolase" evidence="3">
    <location>
        <begin position="70"/>
        <end position="199"/>
    </location>
</feature>
<sequence>MDPAAQIHRAAVTLAALAQSGLSYGPGEFDADRYRKVAAIAADLLAATSVDVPAADWLADLGRDQGHATPKVDVRGALVDDRDRVLLMRERSDGRWSLPGGWADPGDTPTDAVIREIREETGYPAEVVKLVGVWDRDTRGHRPRLPTSIYKLFFLCRPTGSATAPDVLETLDIGWFSLDELPELSPGRINRWELERMVAHARDPQLPTEYD</sequence>
<comment type="cofactor">
    <cofactor evidence="1">
        <name>Mg(2+)</name>
        <dbReference type="ChEBI" id="CHEBI:18420"/>
    </cofactor>
</comment>
<dbReference type="GO" id="GO:0016787">
    <property type="term" value="F:hydrolase activity"/>
    <property type="evidence" value="ECO:0007669"/>
    <property type="project" value="UniProtKB-KW"/>
</dbReference>
<gene>
    <name evidence="4" type="ORF">JL106_16600</name>
</gene>
<evidence type="ECO:0000313" key="5">
    <source>
        <dbReference type="Proteomes" id="UP000663792"/>
    </source>
</evidence>
<keyword evidence="2 4" id="KW-0378">Hydrolase</keyword>
<dbReference type="PANTHER" id="PTHR43046:SF16">
    <property type="entry name" value="ADP-RIBOSE PYROPHOSPHATASE YJHB-RELATED"/>
    <property type="match status" value="1"/>
</dbReference>
<organism evidence="4 5">
    <name type="scientific">Nakamurella leprariae</name>
    <dbReference type="NCBI Taxonomy" id="2803911"/>
    <lineage>
        <taxon>Bacteria</taxon>
        <taxon>Bacillati</taxon>
        <taxon>Actinomycetota</taxon>
        <taxon>Actinomycetes</taxon>
        <taxon>Nakamurellales</taxon>
        <taxon>Nakamurellaceae</taxon>
        <taxon>Nakamurella</taxon>
    </lineage>
</organism>
<dbReference type="Gene3D" id="6.10.250.1120">
    <property type="match status" value="1"/>
</dbReference>
<dbReference type="EMBL" id="JAERWK010000021">
    <property type="protein sequence ID" value="MBM9468906.1"/>
    <property type="molecule type" value="Genomic_DNA"/>
</dbReference>
<comment type="caution">
    <text evidence="4">The sequence shown here is derived from an EMBL/GenBank/DDBJ whole genome shotgun (WGS) entry which is preliminary data.</text>
</comment>
<dbReference type="InterPro" id="IPR000086">
    <property type="entry name" value="NUDIX_hydrolase_dom"/>
</dbReference>
<dbReference type="Pfam" id="PF12535">
    <property type="entry name" value="Nudix_N"/>
    <property type="match status" value="1"/>
</dbReference>
<evidence type="ECO:0000256" key="1">
    <source>
        <dbReference type="ARBA" id="ARBA00001946"/>
    </source>
</evidence>
<keyword evidence="5" id="KW-1185">Reference proteome</keyword>
<dbReference type="InterPro" id="IPR059176">
    <property type="entry name" value="UDP-X_N"/>
</dbReference>
<dbReference type="PRINTS" id="PR00502">
    <property type="entry name" value="NUDIXFAMILY"/>
</dbReference>
<reference evidence="4" key="1">
    <citation type="submission" date="2021-01" db="EMBL/GenBank/DDBJ databases">
        <title>YIM 132084 draft genome.</title>
        <authorList>
            <person name="An D."/>
        </authorList>
    </citation>
    <scope>NUCLEOTIDE SEQUENCE</scope>
    <source>
        <strain evidence="4">YIM 132084</strain>
    </source>
</reference>
<dbReference type="Pfam" id="PF00293">
    <property type="entry name" value="NUDIX"/>
    <property type="match status" value="1"/>
</dbReference>
<dbReference type="PANTHER" id="PTHR43046">
    <property type="entry name" value="GDP-MANNOSE MANNOSYL HYDROLASE"/>
    <property type="match status" value="1"/>
</dbReference>
<accession>A0A938YG53</accession>
<dbReference type="InterPro" id="IPR015797">
    <property type="entry name" value="NUDIX_hydrolase-like_dom_sf"/>
</dbReference>
<dbReference type="SUPFAM" id="SSF55811">
    <property type="entry name" value="Nudix"/>
    <property type="match status" value="1"/>
</dbReference>
<dbReference type="InterPro" id="IPR020476">
    <property type="entry name" value="Nudix_hydrolase"/>
</dbReference>
<evidence type="ECO:0000313" key="4">
    <source>
        <dbReference type="EMBL" id="MBM9468906.1"/>
    </source>
</evidence>
<dbReference type="Proteomes" id="UP000663792">
    <property type="component" value="Unassembled WGS sequence"/>
</dbReference>
<evidence type="ECO:0000259" key="3">
    <source>
        <dbReference type="PROSITE" id="PS51462"/>
    </source>
</evidence>